<feature type="domain" description="Methyltransferase type 12" evidence="1">
    <location>
        <begin position="54"/>
        <end position="149"/>
    </location>
</feature>
<keyword evidence="2" id="KW-0808">Transferase</keyword>
<dbReference type="SUPFAM" id="SSF53335">
    <property type="entry name" value="S-adenosyl-L-methionine-dependent methyltransferases"/>
    <property type="match status" value="1"/>
</dbReference>
<dbReference type="GO" id="GO:0008168">
    <property type="term" value="F:methyltransferase activity"/>
    <property type="evidence" value="ECO:0007669"/>
    <property type="project" value="UniProtKB-KW"/>
</dbReference>
<dbReference type="Pfam" id="PF08242">
    <property type="entry name" value="Methyltransf_12"/>
    <property type="match status" value="1"/>
</dbReference>
<dbReference type="Proteomes" id="UP001158730">
    <property type="component" value="Unassembled WGS sequence"/>
</dbReference>
<dbReference type="EMBL" id="JAOBYN010000012">
    <property type="protein sequence ID" value="MDH1055954.1"/>
    <property type="molecule type" value="Genomic_DNA"/>
</dbReference>
<dbReference type="InterPro" id="IPR029063">
    <property type="entry name" value="SAM-dependent_MTases_sf"/>
</dbReference>
<keyword evidence="2" id="KW-0489">Methyltransferase</keyword>
<reference evidence="2" key="1">
    <citation type="submission" date="2022-09" db="EMBL/GenBank/DDBJ databases">
        <title>Intensive care unit water sources are persistently colonized with multi-drug resistant bacteria and are the site of extensive horizontal gene transfer of antibiotic resistance genes.</title>
        <authorList>
            <person name="Diorio-Toth L."/>
        </authorList>
    </citation>
    <scope>NUCLEOTIDE SEQUENCE</scope>
    <source>
        <strain evidence="2">GD03990</strain>
    </source>
</reference>
<evidence type="ECO:0000313" key="3">
    <source>
        <dbReference type="Proteomes" id="UP001158730"/>
    </source>
</evidence>
<evidence type="ECO:0000259" key="1">
    <source>
        <dbReference type="Pfam" id="PF08242"/>
    </source>
</evidence>
<dbReference type="Gene3D" id="3.40.50.150">
    <property type="entry name" value="Vaccinia Virus protein VP39"/>
    <property type="match status" value="1"/>
</dbReference>
<accession>A0AA42N3Q7</accession>
<evidence type="ECO:0000313" key="2">
    <source>
        <dbReference type="EMBL" id="MDH1055954.1"/>
    </source>
</evidence>
<dbReference type="InterPro" id="IPR013217">
    <property type="entry name" value="Methyltransf_12"/>
</dbReference>
<protein>
    <submittedName>
        <fullName evidence="2">Class I SAM-dependent methyltransferase</fullName>
    </submittedName>
</protein>
<dbReference type="RefSeq" id="WP_280054458.1">
    <property type="nucleotide sequence ID" value="NZ_JAOBYN010000012.1"/>
</dbReference>
<gene>
    <name evidence="2" type="ORF">N5C05_14440</name>
</gene>
<dbReference type="AlphaFoldDB" id="A0AA42N3Q7"/>
<sequence>MSENYYKYNANDDAINRWQQNFTSRIGDGSGDPEEEFLNYVRVISHLKPTTPWMEIGCGLGRMIELIANGRNTIVGLEPDSERFIDCRKRFSGQSNIEIFNTTSSEFRKANPEARFELILNSMVLQHVSTSVCEGILKDIHALLSADGVAIIATTQNCKELFTFQNSPAHQTRDKFDAYSEQPNKQMFGIPVRKFSKESFLSSLEENGLLVLHWGQFSYIRTEKVSWFAKQYNVRDDEIRNVGDSQYAIVRRK</sequence>
<name>A0AA42N3Q7_AQUAC</name>
<proteinExistence type="predicted"/>
<comment type="caution">
    <text evidence="2">The sequence shown here is derived from an EMBL/GenBank/DDBJ whole genome shotgun (WGS) entry which is preliminary data.</text>
</comment>
<organism evidence="2 3">
    <name type="scientific">Aquipseudomonas alcaligenes</name>
    <name type="common">Pseudomonas alcaligenes</name>
    <dbReference type="NCBI Taxonomy" id="43263"/>
    <lineage>
        <taxon>Bacteria</taxon>
        <taxon>Pseudomonadati</taxon>
        <taxon>Pseudomonadota</taxon>
        <taxon>Gammaproteobacteria</taxon>
        <taxon>Pseudomonadales</taxon>
        <taxon>Pseudomonadaceae</taxon>
        <taxon>Aquipseudomonas</taxon>
    </lineage>
</organism>
<dbReference type="GO" id="GO:0032259">
    <property type="term" value="P:methylation"/>
    <property type="evidence" value="ECO:0007669"/>
    <property type="project" value="UniProtKB-KW"/>
</dbReference>
<dbReference type="CDD" id="cd02440">
    <property type="entry name" value="AdoMet_MTases"/>
    <property type="match status" value="1"/>
</dbReference>